<organism evidence="2 3">
    <name type="scientific">Actinocatenispora rupis</name>
    <dbReference type="NCBI Taxonomy" id="519421"/>
    <lineage>
        <taxon>Bacteria</taxon>
        <taxon>Bacillati</taxon>
        <taxon>Actinomycetota</taxon>
        <taxon>Actinomycetes</taxon>
        <taxon>Micromonosporales</taxon>
        <taxon>Micromonosporaceae</taxon>
        <taxon>Actinocatenispora</taxon>
    </lineage>
</organism>
<dbReference type="Proteomes" id="UP000612808">
    <property type="component" value="Unassembled WGS sequence"/>
</dbReference>
<evidence type="ECO:0000313" key="3">
    <source>
        <dbReference type="Proteomes" id="UP000612808"/>
    </source>
</evidence>
<keyword evidence="1" id="KW-0812">Transmembrane</keyword>
<sequence>MKARDGIAVTALVLLALSGGWLVAAPFLLHVQPAGAAWTRATRTDLWFGLGLLALSLLALTGYAAAALREVAVRYARPGRHQRHS</sequence>
<name>A0A8J3J502_9ACTN</name>
<gene>
    <name evidence="2" type="ORF">Aru02nite_51470</name>
</gene>
<evidence type="ECO:0000256" key="1">
    <source>
        <dbReference type="SAM" id="Phobius"/>
    </source>
</evidence>
<comment type="caution">
    <text evidence="2">The sequence shown here is derived from an EMBL/GenBank/DDBJ whole genome shotgun (WGS) entry which is preliminary data.</text>
</comment>
<reference evidence="2" key="1">
    <citation type="submission" date="2021-01" db="EMBL/GenBank/DDBJ databases">
        <title>Whole genome shotgun sequence of Actinocatenispora rupis NBRC 107355.</title>
        <authorList>
            <person name="Komaki H."/>
            <person name="Tamura T."/>
        </authorList>
    </citation>
    <scope>NUCLEOTIDE SEQUENCE</scope>
    <source>
        <strain evidence="2">NBRC 107355</strain>
    </source>
</reference>
<dbReference type="RefSeq" id="WP_203662058.1">
    <property type="nucleotide sequence ID" value="NZ_BAAAZM010000001.1"/>
</dbReference>
<accession>A0A8J3J502</accession>
<keyword evidence="3" id="KW-1185">Reference proteome</keyword>
<protein>
    <submittedName>
        <fullName evidence="2">Uncharacterized protein</fullName>
    </submittedName>
</protein>
<feature type="transmembrane region" description="Helical" evidence="1">
    <location>
        <begin position="46"/>
        <end position="68"/>
    </location>
</feature>
<dbReference type="AlphaFoldDB" id="A0A8J3J502"/>
<keyword evidence="1" id="KW-1133">Transmembrane helix</keyword>
<dbReference type="EMBL" id="BOMB01000030">
    <property type="protein sequence ID" value="GID14258.1"/>
    <property type="molecule type" value="Genomic_DNA"/>
</dbReference>
<keyword evidence="1" id="KW-0472">Membrane</keyword>
<evidence type="ECO:0000313" key="2">
    <source>
        <dbReference type="EMBL" id="GID14258.1"/>
    </source>
</evidence>
<proteinExistence type="predicted"/>